<sequence length="427" mass="48994">MPAMRLRNLVNTLEGSVWKYRESRTSHCSAESSIHSVGKAIDVSVNEYISIAHPIPSYNAAAAPVYLRKLGRKRHPTDRPWMTTNIKTAIRKRQSALLRHGKESVIYKFWRNKLQRDIRLVKRLFYENKVADIERTNPKCWWRSIKKMAAEVARSLSLLNTSKATAPDNLPNRLLKEFAPELAPVIQYLFNQSLEEGTLPALLKSTIVTPIPKNLEQRLRSQTPSSVLRPPARIRQSLDKTFEGIDQMTEKENQESGVQAIALAKANARGQMNFVNVRPTCRASLVIGEGEGRATSEFEIIWWLNRYTQANTLRGKIAFSFYVDIKINLDDRKIIDKKAQTENAPVCYCFQRRIIRLDELGQEFFSSSDNPSVYKYGQQMDHPSRRTICLVRLGRRTKVDNPSGRIIRLCINAATDELRCRNQHLDT</sequence>
<reference evidence="1" key="2">
    <citation type="journal article" date="2023" name="Science">
        <title>Genomic signatures of disease resistance in endangered staghorn corals.</title>
        <authorList>
            <person name="Vollmer S.V."/>
            <person name="Selwyn J.D."/>
            <person name="Despard B.A."/>
            <person name="Roesel C.L."/>
        </authorList>
    </citation>
    <scope>NUCLEOTIDE SEQUENCE</scope>
    <source>
        <strain evidence="1">K2</strain>
    </source>
</reference>
<proteinExistence type="predicted"/>
<accession>A0AAD9R4G2</accession>
<dbReference type="EMBL" id="JARQWQ010000003">
    <property type="protein sequence ID" value="KAK2572953.1"/>
    <property type="molecule type" value="Genomic_DNA"/>
</dbReference>
<gene>
    <name evidence="1" type="ORF">P5673_001969</name>
</gene>
<dbReference type="PANTHER" id="PTHR47510">
    <property type="entry name" value="REVERSE TRANSCRIPTASE DOMAIN-CONTAINING PROTEIN"/>
    <property type="match status" value="1"/>
</dbReference>
<evidence type="ECO:0000313" key="1">
    <source>
        <dbReference type="EMBL" id="KAK2572953.1"/>
    </source>
</evidence>
<comment type="caution">
    <text evidence="1">The sequence shown here is derived from an EMBL/GenBank/DDBJ whole genome shotgun (WGS) entry which is preliminary data.</text>
</comment>
<organism evidence="1 2">
    <name type="scientific">Acropora cervicornis</name>
    <name type="common">Staghorn coral</name>
    <dbReference type="NCBI Taxonomy" id="6130"/>
    <lineage>
        <taxon>Eukaryota</taxon>
        <taxon>Metazoa</taxon>
        <taxon>Cnidaria</taxon>
        <taxon>Anthozoa</taxon>
        <taxon>Hexacorallia</taxon>
        <taxon>Scleractinia</taxon>
        <taxon>Astrocoeniina</taxon>
        <taxon>Acroporidae</taxon>
        <taxon>Acropora</taxon>
    </lineage>
</organism>
<dbReference type="Proteomes" id="UP001249851">
    <property type="component" value="Unassembled WGS sequence"/>
</dbReference>
<keyword evidence="2" id="KW-1185">Reference proteome</keyword>
<dbReference type="PANTHER" id="PTHR47510:SF3">
    <property type="entry name" value="ENDO_EXONUCLEASE_PHOSPHATASE DOMAIN-CONTAINING PROTEIN"/>
    <property type="match status" value="1"/>
</dbReference>
<dbReference type="AlphaFoldDB" id="A0AAD9R4G2"/>
<protein>
    <submittedName>
        <fullName evidence="1">Uncharacterized protein</fullName>
    </submittedName>
</protein>
<reference evidence="1" key="1">
    <citation type="journal article" date="2023" name="G3 (Bethesda)">
        <title>Whole genome assembly and annotation of the endangered Caribbean coral Acropora cervicornis.</title>
        <authorList>
            <person name="Selwyn J.D."/>
            <person name="Vollmer S.V."/>
        </authorList>
    </citation>
    <scope>NUCLEOTIDE SEQUENCE</scope>
    <source>
        <strain evidence="1">K2</strain>
    </source>
</reference>
<evidence type="ECO:0000313" key="2">
    <source>
        <dbReference type="Proteomes" id="UP001249851"/>
    </source>
</evidence>
<name>A0AAD9R4G2_ACRCE</name>